<keyword evidence="2" id="KW-1185">Reference proteome</keyword>
<protein>
    <submittedName>
        <fullName evidence="1">Uncharacterized protein</fullName>
    </submittedName>
</protein>
<comment type="caution">
    <text evidence="1">The sequence shown here is derived from an EMBL/GenBank/DDBJ whole genome shotgun (WGS) entry which is preliminary data.</text>
</comment>
<accession>X6LHB4</accession>
<dbReference type="Proteomes" id="UP000023152">
    <property type="component" value="Unassembled WGS sequence"/>
</dbReference>
<dbReference type="AlphaFoldDB" id="X6LHB4"/>
<name>X6LHB4_RETFI</name>
<proteinExistence type="predicted"/>
<sequence length="214" mass="24545">MIDYERIVVLVNDAFITLYGSRMLILKNKKNALSRPDIIELNKQTKRMYLIKQKKTTKYTYKLPIVGKNGVNDVSYVYRFADDSNNTSANISQTDHFLHGYPPSFSNAIANNESLIHQLFIMALKPQSFVNTNPPFFRSSLGHISFCFFVIKPHLSSDVPVFVVTQMPKESIYWAKLKQLIGSNIEASAKVKIEIELQSLLKKYFVVSTKQQKI</sequence>
<organism evidence="1 2">
    <name type="scientific">Reticulomyxa filosa</name>
    <dbReference type="NCBI Taxonomy" id="46433"/>
    <lineage>
        <taxon>Eukaryota</taxon>
        <taxon>Sar</taxon>
        <taxon>Rhizaria</taxon>
        <taxon>Retaria</taxon>
        <taxon>Foraminifera</taxon>
        <taxon>Monothalamids</taxon>
        <taxon>Reticulomyxidae</taxon>
        <taxon>Reticulomyxa</taxon>
    </lineage>
</organism>
<evidence type="ECO:0000313" key="2">
    <source>
        <dbReference type="Proteomes" id="UP000023152"/>
    </source>
</evidence>
<evidence type="ECO:0000313" key="1">
    <source>
        <dbReference type="EMBL" id="ETO01348.1"/>
    </source>
</evidence>
<reference evidence="1 2" key="1">
    <citation type="journal article" date="2013" name="Curr. Biol.">
        <title>The Genome of the Foraminiferan Reticulomyxa filosa.</title>
        <authorList>
            <person name="Glockner G."/>
            <person name="Hulsmann N."/>
            <person name="Schleicher M."/>
            <person name="Noegel A.A."/>
            <person name="Eichinger L."/>
            <person name="Gallinger C."/>
            <person name="Pawlowski J."/>
            <person name="Sierra R."/>
            <person name="Euteneuer U."/>
            <person name="Pillet L."/>
            <person name="Moustafa A."/>
            <person name="Platzer M."/>
            <person name="Groth M."/>
            <person name="Szafranski K."/>
            <person name="Schliwa M."/>
        </authorList>
    </citation>
    <scope>NUCLEOTIDE SEQUENCE [LARGE SCALE GENOMIC DNA]</scope>
</reference>
<dbReference type="EMBL" id="ASPP01038543">
    <property type="protein sequence ID" value="ETO01348.1"/>
    <property type="molecule type" value="Genomic_DNA"/>
</dbReference>
<gene>
    <name evidence="1" type="ORF">RFI_36092</name>
</gene>